<dbReference type="PANTHER" id="PTHR23159:SF31">
    <property type="entry name" value="CENTROSOME-ASSOCIATED PROTEIN CEP250 ISOFORM X1"/>
    <property type="match status" value="1"/>
</dbReference>
<evidence type="ECO:0000256" key="2">
    <source>
        <dbReference type="SAM" id="MobiDB-lite"/>
    </source>
</evidence>
<feature type="coiled-coil region" evidence="1">
    <location>
        <begin position="241"/>
        <end position="339"/>
    </location>
</feature>
<organism evidence="3 4">
    <name type="scientific">Porphyridium purpureum</name>
    <name type="common">Red alga</name>
    <name type="synonym">Porphyridium cruentum</name>
    <dbReference type="NCBI Taxonomy" id="35688"/>
    <lineage>
        <taxon>Eukaryota</taxon>
        <taxon>Rhodophyta</taxon>
        <taxon>Bangiophyceae</taxon>
        <taxon>Porphyridiales</taxon>
        <taxon>Porphyridiaceae</taxon>
        <taxon>Porphyridium</taxon>
    </lineage>
</organism>
<feature type="coiled-coil region" evidence="1">
    <location>
        <begin position="898"/>
        <end position="925"/>
    </location>
</feature>
<dbReference type="Proteomes" id="UP000324585">
    <property type="component" value="Unassembled WGS sequence"/>
</dbReference>
<evidence type="ECO:0000313" key="4">
    <source>
        <dbReference type="Proteomes" id="UP000324585"/>
    </source>
</evidence>
<proteinExistence type="predicted"/>
<evidence type="ECO:0000256" key="1">
    <source>
        <dbReference type="SAM" id="Coils"/>
    </source>
</evidence>
<feature type="region of interest" description="Disordered" evidence="2">
    <location>
        <begin position="424"/>
        <end position="446"/>
    </location>
</feature>
<reference evidence="4" key="1">
    <citation type="journal article" date="2019" name="Nat. Commun.">
        <title>Expansion of phycobilisome linker gene families in mesophilic red algae.</title>
        <authorList>
            <person name="Lee J."/>
            <person name="Kim D."/>
            <person name="Bhattacharya D."/>
            <person name="Yoon H.S."/>
        </authorList>
    </citation>
    <scope>NUCLEOTIDE SEQUENCE [LARGE SCALE GENOMIC DNA]</scope>
    <source>
        <strain evidence="4">CCMP 1328</strain>
    </source>
</reference>
<gene>
    <name evidence="3" type="ORF">FVE85_4781</name>
</gene>
<dbReference type="AlphaFoldDB" id="A0A5J4YSG2"/>
<feature type="compositionally biased region" description="Polar residues" evidence="2">
    <location>
        <begin position="161"/>
        <end position="178"/>
    </location>
</feature>
<protein>
    <submittedName>
        <fullName evidence="3">Uncharacterized protein</fullName>
    </submittedName>
</protein>
<feature type="region of interest" description="Disordered" evidence="2">
    <location>
        <begin position="161"/>
        <end position="187"/>
    </location>
</feature>
<keyword evidence="1" id="KW-0175">Coiled coil</keyword>
<feature type="coiled-coil region" evidence="1">
    <location>
        <begin position="646"/>
        <end position="680"/>
    </location>
</feature>
<dbReference type="EMBL" id="VRMN01000006">
    <property type="protein sequence ID" value="KAA8493644.1"/>
    <property type="molecule type" value="Genomic_DNA"/>
</dbReference>
<comment type="caution">
    <text evidence="3">The sequence shown here is derived from an EMBL/GenBank/DDBJ whole genome shotgun (WGS) entry which is preliminary data.</text>
</comment>
<name>A0A5J4YSG2_PORPP</name>
<sequence length="942" mass="105802">MDFGDWGQKLARGFDELSKTVQDADAAARSAGAAADSGDPHAIQSDAQLLAELQVQRVAVQELNERLKAEKKAREDEAKQAQEKDKELRDFVRKTLLEKKSENTQLQNELSEAQSQLRQLLHGSRTNQNNQQDHERELVELRAARTELEERVELLDAENAQLRQSQNHVEHSTVSASEPNREHTSAGVQTEISDEVVSVCDDIEMWLRKLNQPQEYLNLQEKPEARVSRLAARWEAMVSTVESLVTEKERLELALQETQNAKRAFSPRIVGPSSSGPVGSRNDRVMDLERKLADLERKLADLELANAQLQEKLLGADERAGLREQMTMYETELQKCTEQLQLANVDRGRLSEMIAQYAERENQAKLAAPVDVGRAERSVEQEIVREKERLESEFSARVHADRAKVEKQVLGEFQSRLDQSSKRLLEVQHEKDEAERKLLDTERHREEEHAALSLRLEAAQRQAASADKELANAKKELESLKYSLLAAERSLQENEEEHEKQVKKLQAELQSLQAKAPSQKLSSDNMQREINLLKLRLNEAEYARKAADASMEEALRARSESAESLAKLKGELSKVRADFEACRDALVASDARYLSLSEEYERSAALLRERSALLEALEISLNEKIDALELLRGVHAQSEKEGSAFREKAKAAVAQRDAAIQELEHELDALRTELHRAESCSLHNDRGEDSGVHGISAGPGLAEHDVTQKEHDSGGADTAYVRKLEARVEELEQLNVILTDQWRDAQGKAEQSIHALKADAESRQAVERALARERADGQEAQQRAAQCLKELEDLKQKLEASVEQSNAKVKKMQAQLAALQLELRKRPVSVTHSKSRKPTFAETVDDVQSVDSDGSEHRTRKEFVISQTPAADGSGPSVSPPEVADAGRIVSHSVNEQTVALKNRCERLDRENRTLRAETVRLTKQLEETSKAQNALESLSAW</sequence>
<dbReference type="OMA" id="FQERESN"/>
<evidence type="ECO:0000313" key="3">
    <source>
        <dbReference type="EMBL" id="KAA8493644.1"/>
    </source>
</evidence>
<accession>A0A5J4YSG2</accession>
<feature type="coiled-coil region" evidence="1">
    <location>
        <begin position="721"/>
        <end position="822"/>
    </location>
</feature>
<dbReference type="PANTHER" id="PTHR23159">
    <property type="entry name" value="CENTROSOMAL PROTEIN 2"/>
    <property type="match status" value="1"/>
</dbReference>
<keyword evidence="4" id="KW-1185">Reference proteome</keyword>